<sequence length="410" mass="44776">MKLLFVHQNYPGPFRHIAPALARSPDHRVAALHMRSDLPDRVDGVQLVSYRPARSSTRDVHPWLRDLETKTIRGEAAFRAASAMRERGYEPDIVVGHPGWGEMMFLKDVWPQARLAIHCDYYFRKDGGDVGFDPEFATPDPLDASRIAFRNLHLDMTLREADAGLAPTQFQADAFPGFFRQWITVVPDGIDTVRFAPRADAAVDVGEGLVLTRDDEVVSFCAPVLEPGSGYHIFMRALPELLAARPAAHIVIAGGEGAPADWPAAGLSWRQKFIDEVRLLVGPADWARVHFMGRPDQRGRLALAQVSRVHVHLSYPFPLSPYLIEAMSAGCAVVAGDTEPVREAITHGESGILVDYFDVPGVAASIASLLADAATRTELGARARAAACAGWDLNAVSLPRAKAWLEAVAA</sequence>
<dbReference type="InterPro" id="IPR001296">
    <property type="entry name" value="Glyco_trans_1"/>
</dbReference>
<keyword evidence="1" id="KW-0328">Glycosyltransferase</keyword>
<accession>A0A0B1Q9S1</accession>
<evidence type="ECO:0000259" key="3">
    <source>
        <dbReference type="Pfam" id="PF00534"/>
    </source>
</evidence>
<dbReference type="SUPFAM" id="SSF53756">
    <property type="entry name" value="UDP-Glycosyltransferase/glycogen phosphorylase"/>
    <property type="match status" value="1"/>
</dbReference>
<evidence type="ECO:0000313" key="5">
    <source>
        <dbReference type="EMBL" id="KHJ55657.1"/>
    </source>
</evidence>
<evidence type="ECO:0000313" key="6">
    <source>
        <dbReference type="Proteomes" id="UP000030826"/>
    </source>
</evidence>
<dbReference type="RefSeq" id="WP_039188653.1">
    <property type="nucleotide sequence ID" value="NZ_JRFJ01000001.1"/>
</dbReference>
<proteinExistence type="predicted"/>
<feature type="domain" description="Glycosyl transferase family 4" evidence="4">
    <location>
        <begin position="26"/>
        <end position="194"/>
    </location>
</feature>
<protein>
    <recommendedName>
        <fullName evidence="7">Glycosyl transferase</fullName>
    </recommendedName>
</protein>
<dbReference type="PANTHER" id="PTHR12526">
    <property type="entry name" value="GLYCOSYLTRANSFERASE"/>
    <property type="match status" value="1"/>
</dbReference>
<gene>
    <name evidence="5" type="ORF">LA66_03150</name>
</gene>
<dbReference type="Proteomes" id="UP000030826">
    <property type="component" value="Unassembled WGS sequence"/>
</dbReference>
<comment type="caution">
    <text evidence="5">The sequence shown here is derived from an EMBL/GenBank/DDBJ whole genome shotgun (WGS) entry which is preliminary data.</text>
</comment>
<dbReference type="Pfam" id="PF12000">
    <property type="entry name" value="Glyco_trans_4_3"/>
    <property type="match status" value="1"/>
</dbReference>
<dbReference type="InterPro" id="IPR022623">
    <property type="entry name" value="Glyco_trans_4"/>
</dbReference>
<dbReference type="EMBL" id="JRFJ01000001">
    <property type="protein sequence ID" value="KHJ55657.1"/>
    <property type="molecule type" value="Genomic_DNA"/>
</dbReference>
<dbReference type="PANTHER" id="PTHR12526:SF510">
    <property type="entry name" value="D-INOSITOL 3-PHOSPHATE GLYCOSYLTRANSFERASE"/>
    <property type="match status" value="1"/>
</dbReference>
<reference evidence="5 6" key="1">
    <citation type="submission" date="2014-09" db="EMBL/GenBank/DDBJ databases">
        <title>Isolation and characterization of Aurantimonas altamirensis ON-56566 from clinical sample following a dog bite.</title>
        <authorList>
            <person name="Eshaghi A."/>
            <person name="Li A."/>
            <person name="Shahinas D."/>
            <person name="Bahn P."/>
            <person name="Kus J.V."/>
            <person name="Patel S.N."/>
        </authorList>
    </citation>
    <scope>NUCLEOTIDE SEQUENCE [LARGE SCALE GENOMIC DNA]</scope>
    <source>
        <strain evidence="5 6">ON-56566</strain>
    </source>
</reference>
<organism evidence="5 6">
    <name type="scientific">Aureimonas altamirensis</name>
    <dbReference type="NCBI Taxonomy" id="370622"/>
    <lineage>
        <taxon>Bacteria</taxon>
        <taxon>Pseudomonadati</taxon>
        <taxon>Pseudomonadota</taxon>
        <taxon>Alphaproteobacteria</taxon>
        <taxon>Hyphomicrobiales</taxon>
        <taxon>Aurantimonadaceae</taxon>
        <taxon>Aureimonas</taxon>
    </lineage>
</organism>
<evidence type="ECO:0000256" key="2">
    <source>
        <dbReference type="ARBA" id="ARBA00022679"/>
    </source>
</evidence>
<evidence type="ECO:0008006" key="7">
    <source>
        <dbReference type="Google" id="ProtNLM"/>
    </source>
</evidence>
<evidence type="ECO:0000259" key="4">
    <source>
        <dbReference type="Pfam" id="PF12000"/>
    </source>
</evidence>
<keyword evidence="2" id="KW-0808">Transferase</keyword>
<dbReference type="AlphaFoldDB" id="A0A0B1Q9S1"/>
<name>A0A0B1Q9S1_9HYPH</name>
<dbReference type="GO" id="GO:0016757">
    <property type="term" value="F:glycosyltransferase activity"/>
    <property type="evidence" value="ECO:0007669"/>
    <property type="project" value="UniProtKB-KW"/>
</dbReference>
<dbReference type="STRING" id="370622.LA66_03150"/>
<dbReference type="Gene3D" id="3.40.50.2000">
    <property type="entry name" value="Glycogen Phosphorylase B"/>
    <property type="match status" value="2"/>
</dbReference>
<feature type="domain" description="Glycosyl transferase family 1" evidence="3">
    <location>
        <begin position="214"/>
        <end position="384"/>
    </location>
</feature>
<dbReference type="OrthoDB" id="9793726at2"/>
<evidence type="ECO:0000256" key="1">
    <source>
        <dbReference type="ARBA" id="ARBA00022676"/>
    </source>
</evidence>
<dbReference type="Pfam" id="PF00534">
    <property type="entry name" value="Glycos_transf_1"/>
    <property type="match status" value="1"/>
</dbReference>